<evidence type="ECO:0000313" key="5">
    <source>
        <dbReference type="EMBL" id="QXQ13564.1"/>
    </source>
</evidence>
<organism evidence="5 6">
    <name type="scientific">Skermania pinensis</name>
    <dbReference type="NCBI Taxonomy" id="39122"/>
    <lineage>
        <taxon>Bacteria</taxon>
        <taxon>Bacillati</taxon>
        <taxon>Actinomycetota</taxon>
        <taxon>Actinomycetes</taxon>
        <taxon>Mycobacteriales</taxon>
        <taxon>Gordoniaceae</taxon>
        <taxon>Skermania</taxon>
    </lineage>
</organism>
<keyword evidence="1" id="KW-0805">Transcription regulation</keyword>
<evidence type="ECO:0000313" key="6">
    <source>
        <dbReference type="Proteomes" id="UP000887023"/>
    </source>
</evidence>
<gene>
    <name evidence="5" type="ORF">KV203_17380</name>
</gene>
<evidence type="ECO:0000256" key="1">
    <source>
        <dbReference type="ARBA" id="ARBA00023015"/>
    </source>
</evidence>
<dbReference type="Proteomes" id="UP000887023">
    <property type="component" value="Chromosome"/>
</dbReference>
<dbReference type="InterPro" id="IPR018060">
    <property type="entry name" value="HTH_AraC"/>
</dbReference>
<accession>A0ABX8S9A0</accession>
<keyword evidence="2" id="KW-0238">DNA-binding</keyword>
<dbReference type="PANTHER" id="PTHR47894">
    <property type="entry name" value="HTH-TYPE TRANSCRIPTIONAL REGULATOR GADX"/>
    <property type="match status" value="1"/>
</dbReference>
<dbReference type="Gene3D" id="1.10.10.60">
    <property type="entry name" value="Homeodomain-like"/>
    <property type="match status" value="1"/>
</dbReference>
<evidence type="ECO:0000259" key="4">
    <source>
        <dbReference type="PROSITE" id="PS01124"/>
    </source>
</evidence>
<protein>
    <submittedName>
        <fullName evidence="5">AraC family transcriptional regulator</fullName>
    </submittedName>
</protein>
<reference evidence="5" key="1">
    <citation type="submission" date="2021-07" db="EMBL/GenBank/DDBJ databases">
        <title>Candidatus Kaistella beijingensis sp. nov. isolated from a municipal wastewater treatment plant is involved in sludge foaming.</title>
        <authorList>
            <person name="Song Y."/>
            <person name="Liu S.-J."/>
        </authorList>
    </citation>
    <scope>NUCLEOTIDE SEQUENCE</scope>
    <source>
        <strain evidence="5">DSM 43998</strain>
    </source>
</reference>
<evidence type="ECO:0000256" key="3">
    <source>
        <dbReference type="ARBA" id="ARBA00023163"/>
    </source>
</evidence>
<dbReference type="EMBL" id="CP079105">
    <property type="protein sequence ID" value="QXQ13564.1"/>
    <property type="molecule type" value="Genomic_DNA"/>
</dbReference>
<proteinExistence type="predicted"/>
<dbReference type="Pfam" id="PF12833">
    <property type="entry name" value="HTH_18"/>
    <property type="match status" value="1"/>
</dbReference>
<keyword evidence="3" id="KW-0804">Transcription</keyword>
<keyword evidence="6" id="KW-1185">Reference proteome</keyword>
<feature type="domain" description="HTH araC/xylS-type" evidence="4">
    <location>
        <begin position="232"/>
        <end position="330"/>
    </location>
</feature>
<name>A0ABX8S9A0_9ACTN</name>
<dbReference type="RefSeq" id="WP_066474678.1">
    <property type="nucleotide sequence ID" value="NZ_CBCRUZ010000007.1"/>
</dbReference>
<evidence type="ECO:0000256" key="2">
    <source>
        <dbReference type="ARBA" id="ARBA00023125"/>
    </source>
</evidence>
<dbReference type="InterPro" id="IPR032687">
    <property type="entry name" value="AraC-type_N"/>
</dbReference>
<dbReference type="Pfam" id="PF12625">
    <property type="entry name" value="Arabinose_bd"/>
    <property type="match status" value="1"/>
</dbReference>
<sequence length="332" mass="36495">MSVIRGTSLTGYPALVTELGGDPAALLGEAGIRPDDVGRFDVFFAYPALIDALEVAARATGTPDFGRRLGARQGIEILGPVGVAARTTGTVADAFAIFEHYLAAYSPAIGTSISPMSDERLSFFEFKILSPVPRTCPQVVELSLGVTLRVLRFLLGTEYNPVVVWVPHNPLTPRPDYLHYFSCTPRFAQPRAGFTMQTSDLTRPLVRDELAHRAMLEYLDLIIDRREPDLRAPVRELIRHLLPAGAATVPIIAGQLRLHPKTLQRRLAAEGTGVGTLVDEVRRELARHYLTETDVTCSHLARELGYSEQSALARACQRWFGVSPRQLRTGAE</sequence>
<dbReference type="InterPro" id="IPR009057">
    <property type="entry name" value="Homeodomain-like_sf"/>
</dbReference>
<dbReference type="SUPFAM" id="SSF46689">
    <property type="entry name" value="Homeodomain-like"/>
    <property type="match status" value="1"/>
</dbReference>
<dbReference type="SMART" id="SM00342">
    <property type="entry name" value="HTH_ARAC"/>
    <property type="match status" value="1"/>
</dbReference>
<dbReference type="PANTHER" id="PTHR47894:SF4">
    <property type="entry name" value="HTH-TYPE TRANSCRIPTIONAL REGULATOR GADX"/>
    <property type="match status" value="1"/>
</dbReference>
<dbReference type="PROSITE" id="PS01124">
    <property type="entry name" value="HTH_ARAC_FAMILY_2"/>
    <property type="match status" value="1"/>
</dbReference>